<keyword evidence="2" id="KW-1185">Reference proteome</keyword>
<name>A0A183FMM1_HELPZ</name>
<dbReference type="Proteomes" id="UP000050761">
    <property type="component" value="Unassembled WGS sequence"/>
</dbReference>
<reference evidence="1 2" key="1">
    <citation type="submission" date="2018-11" db="EMBL/GenBank/DDBJ databases">
        <authorList>
            <consortium name="Pathogen Informatics"/>
        </authorList>
    </citation>
    <scope>NUCLEOTIDE SEQUENCE [LARGE SCALE GENOMIC DNA]</scope>
</reference>
<gene>
    <name evidence="1" type="ORF">HPBE_LOCUS8657</name>
</gene>
<evidence type="ECO:0000313" key="1">
    <source>
        <dbReference type="EMBL" id="VDO77234.1"/>
    </source>
</evidence>
<accession>A0A3P7YY20</accession>
<proteinExistence type="predicted"/>
<evidence type="ECO:0000313" key="2">
    <source>
        <dbReference type="Proteomes" id="UP000050761"/>
    </source>
</evidence>
<dbReference type="AlphaFoldDB" id="A0A183FMM1"/>
<protein>
    <submittedName>
        <fullName evidence="3">PB1 domain-containing protein</fullName>
    </submittedName>
</protein>
<dbReference type="WBParaSite" id="HPBE_0000865601-mRNA-1">
    <property type="protein sequence ID" value="HPBE_0000865601-mRNA-1"/>
    <property type="gene ID" value="HPBE_0000865601"/>
</dbReference>
<dbReference type="EMBL" id="UZAH01026216">
    <property type="protein sequence ID" value="VDO77234.1"/>
    <property type="molecule type" value="Genomic_DNA"/>
</dbReference>
<reference evidence="3" key="2">
    <citation type="submission" date="2019-09" db="UniProtKB">
        <authorList>
            <consortium name="WormBaseParasite"/>
        </authorList>
    </citation>
    <scope>IDENTIFICATION</scope>
</reference>
<dbReference type="OrthoDB" id="5833798at2759"/>
<organism evidence="2 3">
    <name type="scientific">Heligmosomoides polygyrus</name>
    <name type="common">Parasitic roundworm</name>
    <dbReference type="NCBI Taxonomy" id="6339"/>
    <lineage>
        <taxon>Eukaryota</taxon>
        <taxon>Metazoa</taxon>
        <taxon>Ecdysozoa</taxon>
        <taxon>Nematoda</taxon>
        <taxon>Chromadorea</taxon>
        <taxon>Rhabditida</taxon>
        <taxon>Rhabditina</taxon>
        <taxon>Rhabditomorpha</taxon>
        <taxon>Strongyloidea</taxon>
        <taxon>Heligmosomidae</taxon>
        <taxon>Heligmosomoides</taxon>
    </lineage>
</organism>
<evidence type="ECO:0000313" key="3">
    <source>
        <dbReference type="WBParaSite" id="HPBE_0000865601-mRNA-1"/>
    </source>
</evidence>
<accession>A0A183FMM1</accession>
<sequence length="195" mass="22351">MPSGAIADPKNGLLKTSRNVIHDDNKEEYKKRRALVHHRDDSIEVSAAAYTHLFDTSLYAIVENSHPLYEFLRLAKARCRQAEDIEKVFLINDEDGHLLNITVSETETALRKMKSGKATGPDDLSADLWKSKGWCPADWLTEFFNQVVAEKKVPKSWQQSTIWKKDHPDLEEEGQSCRLFQLPSNSFPFVQHENL</sequence>